<dbReference type="Proteomes" id="UP000430345">
    <property type="component" value="Unassembled WGS sequence"/>
</dbReference>
<dbReference type="InterPro" id="IPR025031">
    <property type="entry name" value="DUF3919"/>
</dbReference>
<dbReference type="RefSeq" id="WP_152888252.1">
    <property type="nucleotide sequence ID" value="NZ_WHJC01000037.1"/>
</dbReference>
<dbReference type="OrthoDB" id="2630321at2"/>
<evidence type="ECO:0000256" key="1">
    <source>
        <dbReference type="SAM" id="Phobius"/>
    </source>
</evidence>
<dbReference type="EMBL" id="WHJC01000037">
    <property type="protein sequence ID" value="MPQ43069.1"/>
    <property type="molecule type" value="Genomic_DNA"/>
</dbReference>
<keyword evidence="3" id="KW-1185">Reference proteome</keyword>
<gene>
    <name evidence="2" type="ORF">GBZ86_04755</name>
</gene>
<keyword evidence="1" id="KW-0472">Membrane</keyword>
<organism evidence="2 3">
    <name type="scientific">Clostridium tarantellae</name>
    <dbReference type="NCBI Taxonomy" id="39493"/>
    <lineage>
        <taxon>Bacteria</taxon>
        <taxon>Bacillati</taxon>
        <taxon>Bacillota</taxon>
        <taxon>Clostridia</taxon>
        <taxon>Eubacteriales</taxon>
        <taxon>Clostridiaceae</taxon>
        <taxon>Clostridium</taxon>
    </lineage>
</organism>
<keyword evidence="1" id="KW-1133">Transmembrane helix</keyword>
<reference evidence="2 3" key="1">
    <citation type="submission" date="2019-10" db="EMBL/GenBank/DDBJ databases">
        <title>The Genome Sequence of Clostridium tarantellae Isolated from Fish Brain.</title>
        <authorList>
            <person name="Bano L."/>
            <person name="Kiel M."/>
            <person name="Sales G."/>
            <person name="Doxey A.C."/>
            <person name="Mansfield M.J."/>
            <person name="Schiavone M."/>
            <person name="Rossetto O."/>
            <person name="Pirazzini M."/>
            <person name="Dobrindt U."/>
            <person name="Montecucco C."/>
        </authorList>
    </citation>
    <scope>NUCLEOTIDE SEQUENCE [LARGE SCALE GENOMIC DNA]</scope>
    <source>
        <strain evidence="2 3">DSM 3997</strain>
    </source>
</reference>
<evidence type="ECO:0000313" key="3">
    <source>
        <dbReference type="Proteomes" id="UP000430345"/>
    </source>
</evidence>
<accession>A0A6I1MS13</accession>
<keyword evidence="1" id="KW-0812">Transmembrane</keyword>
<dbReference type="Pfam" id="PF13057">
    <property type="entry name" value="DUF3919"/>
    <property type="match status" value="1"/>
</dbReference>
<comment type="caution">
    <text evidence="2">The sequence shown here is derived from an EMBL/GenBank/DDBJ whole genome shotgun (WGS) entry which is preliminary data.</text>
</comment>
<sequence length="262" mass="31061">MKKVLKKSIYIYIFMIMVCYISYYYMNNIIYNNVKIVSTGIYNKAVLSTNIPEQIVIKNENLGEQIITNKLIINNVLKNIREICKGNKIDINLEKDSKAIKLFGEIIYSDNIINKFKIDNILEINGQEFYSNTYLINELRNMMVENLYCYDNILNIISKENNKIVYYSGNNKIILSKEQKLNLINNLKQFKVLSDNKEFLNMDLKETSKFNFRIYLDKNKMNNTENSIFLDVYKEYIIFQYLGDENGKKVYIKGELDEKNFK</sequence>
<dbReference type="AlphaFoldDB" id="A0A6I1MS13"/>
<name>A0A6I1MS13_9CLOT</name>
<feature type="transmembrane region" description="Helical" evidence="1">
    <location>
        <begin position="9"/>
        <end position="26"/>
    </location>
</feature>
<protein>
    <submittedName>
        <fullName evidence="2">DUF3919 family protein</fullName>
    </submittedName>
</protein>
<evidence type="ECO:0000313" key="2">
    <source>
        <dbReference type="EMBL" id="MPQ43069.1"/>
    </source>
</evidence>
<proteinExistence type="predicted"/>